<dbReference type="RefSeq" id="WP_115012006.1">
    <property type="nucleotide sequence ID" value="NZ_UGHV01000001.1"/>
</dbReference>
<dbReference type="EMBL" id="UGHV01000001">
    <property type="protein sequence ID" value="STO97796.1"/>
    <property type="molecule type" value="Genomic_DNA"/>
</dbReference>
<evidence type="ECO:0000313" key="1">
    <source>
        <dbReference type="EMBL" id="STO97796.1"/>
    </source>
</evidence>
<organism evidence="1 2">
    <name type="scientific">Helicobacter canis</name>
    <dbReference type="NCBI Taxonomy" id="29419"/>
    <lineage>
        <taxon>Bacteria</taxon>
        <taxon>Pseudomonadati</taxon>
        <taxon>Campylobacterota</taxon>
        <taxon>Epsilonproteobacteria</taxon>
        <taxon>Campylobacterales</taxon>
        <taxon>Helicobacteraceae</taxon>
        <taxon>Helicobacter</taxon>
    </lineage>
</organism>
<accession>A0A377J7G9</accession>
<name>A0A377J7G9_9HELI</name>
<reference evidence="1 2" key="1">
    <citation type="submission" date="2018-06" db="EMBL/GenBank/DDBJ databases">
        <authorList>
            <consortium name="Pathogen Informatics"/>
            <person name="Doyle S."/>
        </authorList>
    </citation>
    <scope>NUCLEOTIDE SEQUENCE [LARGE SCALE GENOMIC DNA]</scope>
    <source>
        <strain evidence="1 2">NCTC12410</strain>
    </source>
</reference>
<proteinExistence type="predicted"/>
<sequence length="84" mass="9613">MLFLSLRSPLGLKQSINQKVDSSDTKKDYFASAKFVDRHAANAARDDSKPPQVKKWILTILMTENTLSLFSISPHFFIFFTFLT</sequence>
<dbReference type="Proteomes" id="UP000254841">
    <property type="component" value="Unassembled WGS sequence"/>
</dbReference>
<evidence type="ECO:0000313" key="2">
    <source>
        <dbReference type="Proteomes" id="UP000254841"/>
    </source>
</evidence>
<protein>
    <submittedName>
        <fullName evidence="1">Uncharacterized protein</fullName>
    </submittedName>
</protein>
<dbReference type="AlphaFoldDB" id="A0A377J7G9"/>
<gene>
    <name evidence="1" type="ORF">NCTC12410_01633</name>
</gene>